<gene>
    <name evidence="1" type="ORF">PVK06_005347</name>
</gene>
<name>A0ABR0QUD6_GOSAR</name>
<evidence type="ECO:0000313" key="1">
    <source>
        <dbReference type="EMBL" id="KAK5842926.1"/>
    </source>
</evidence>
<organism evidence="1 2">
    <name type="scientific">Gossypium arboreum</name>
    <name type="common">Tree cotton</name>
    <name type="synonym">Gossypium nanking</name>
    <dbReference type="NCBI Taxonomy" id="29729"/>
    <lineage>
        <taxon>Eukaryota</taxon>
        <taxon>Viridiplantae</taxon>
        <taxon>Streptophyta</taxon>
        <taxon>Embryophyta</taxon>
        <taxon>Tracheophyta</taxon>
        <taxon>Spermatophyta</taxon>
        <taxon>Magnoliopsida</taxon>
        <taxon>eudicotyledons</taxon>
        <taxon>Gunneridae</taxon>
        <taxon>Pentapetalae</taxon>
        <taxon>rosids</taxon>
        <taxon>malvids</taxon>
        <taxon>Malvales</taxon>
        <taxon>Malvaceae</taxon>
        <taxon>Malvoideae</taxon>
        <taxon>Gossypium</taxon>
    </lineage>
</organism>
<reference evidence="1 2" key="1">
    <citation type="submission" date="2023-03" db="EMBL/GenBank/DDBJ databases">
        <title>WGS of Gossypium arboreum.</title>
        <authorList>
            <person name="Yu D."/>
        </authorList>
    </citation>
    <scope>NUCLEOTIDE SEQUENCE [LARGE SCALE GENOMIC DNA]</scope>
    <source>
        <tissue evidence="1">Leaf</tissue>
    </source>
</reference>
<keyword evidence="2" id="KW-1185">Reference proteome</keyword>
<dbReference type="EMBL" id="JARKNE010000002">
    <property type="protein sequence ID" value="KAK5842926.1"/>
    <property type="molecule type" value="Genomic_DNA"/>
</dbReference>
<dbReference type="Proteomes" id="UP001358586">
    <property type="component" value="Chromosome 2"/>
</dbReference>
<comment type="caution">
    <text evidence="1">The sequence shown here is derived from an EMBL/GenBank/DDBJ whole genome shotgun (WGS) entry which is preliminary data.</text>
</comment>
<evidence type="ECO:0000313" key="2">
    <source>
        <dbReference type="Proteomes" id="UP001358586"/>
    </source>
</evidence>
<accession>A0ABR0QUD6</accession>
<sequence>MLSGLNWIPHLSVFWWKDGDPRHTFHLLCSECTLEDVGLKFNLPVDEELVTGLVASVDWTATCEQLLRKVSNKFRGSWIEMRWLEGNFKHVNASRMTLKKNNSRAHSS</sequence>
<protein>
    <submittedName>
        <fullName evidence="1">Uncharacterized protein</fullName>
    </submittedName>
</protein>
<proteinExistence type="predicted"/>